<reference evidence="2" key="2">
    <citation type="journal article" date="2015" name="Fish Shellfish Immunol.">
        <title>Early steps in the European eel (Anguilla anguilla)-Vibrio vulnificus interaction in the gills: Role of the RtxA13 toxin.</title>
        <authorList>
            <person name="Callol A."/>
            <person name="Pajuelo D."/>
            <person name="Ebbesson L."/>
            <person name="Teles M."/>
            <person name="MacKenzie S."/>
            <person name="Amaro C."/>
        </authorList>
    </citation>
    <scope>NUCLEOTIDE SEQUENCE</scope>
</reference>
<name>A0A0E9XKY7_ANGAN</name>
<dbReference type="AlphaFoldDB" id="A0A0E9XKY7"/>
<accession>A0A0E9XKY7</accession>
<keyword evidence="1" id="KW-1133">Transmembrane helix</keyword>
<evidence type="ECO:0000313" key="2">
    <source>
        <dbReference type="EMBL" id="JAI03310.1"/>
    </source>
</evidence>
<keyword evidence="1" id="KW-0472">Membrane</keyword>
<organism evidence="2">
    <name type="scientific">Anguilla anguilla</name>
    <name type="common">European freshwater eel</name>
    <name type="synonym">Muraena anguilla</name>
    <dbReference type="NCBI Taxonomy" id="7936"/>
    <lineage>
        <taxon>Eukaryota</taxon>
        <taxon>Metazoa</taxon>
        <taxon>Chordata</taxon>
        <taxon>Craniata</taxon>
        <taxon>Vertebrata</taxon>
        <taxon>Euteleostomi</taxon>
        <taxon>Actinopterygii</taxon>
        <taxon>Neopterygii</taxon>
        <taxon>Teleostei</taxon>
        <taxon>Anguilliformes</taxon>
        <taxon>Anguillidae</taxon>
        <taxon>Anguilla</taxon>
    </lineage>
</organism>
<sequence length="92" mass="10321">MTQICSVYLTVTRFSMWRRGTRLPAVYLYFLFLVLWRGLCTCQASLSAVSRSIESVFKSGVSDRRAATSAASGCGLSVSGHLRLSEQRVRFY</sequence>
<protein>
    <submittedName>
        <fullName evidence="2">Uncharacterized protein</fullName>
    </submittedName>
</protein>
<dbReference type="EMBL" id="GBXM01005268">
    <property type="protein sequence ID" value="JAI03310.1"/>
    <property type="molecule type" value="Transcribed_RNA"/>
</dbReference>
<feature type="transmembrane region" description="Helical" evidence="1">
    <location>
        <begin position="26"/>
        <end position="49"/>
    </location>
</feature>
<evidence type="ECO:0000256" key="1">
    <source>
        <dbReference type="SAM" id="Phobius"/>
    </source>
</evidence>
<proteinExistence type="predicted"/>
<keyword evidence="1" id="KW-0812">Transmembrane</keyword>
<reference evidence="2" key="1">
    <citation type="submission" date="2014-11" db="EMBL/GenBank/DDBJ databases">
        <authorList>
            <person name="Amaro Gonzalez C."/>
        </authorList>
    </citation>
    <scope>NUCLEOTIDE SEQUENCE</scope>
</reference>